<reference evidence="3" key="1">
    <citation type="submission" date="2018-02" db="EMBL/GenBank/DDBJ databases">
        <title>Genome sequencing of Solimonas sp. HR-BB.</title>
        <authorList>
            <person name="Lee Y."/>
            <person name="Jeon C.O."/>
        </authorList>
    </citation>
    <scope>NUCLEOTIDE SEQUENCE [LARGE SCALE GENOMIC DNA]</scope>
    <source>
        <strain evidence="3">HR-U</strain>
    </source>
</reference>
<protein>
    <submittedName>
        <fullName evidence="2">Esterase</fullName>
    </submittedName>
</protein>
<dbReference type="PANTHER" id="PTHR48098:SF1">
    <property type="entry name" value="DIACYLGLYCEROL ACYLTRANSFERASE_MYCOLYLTRANSFERASE AG85A"/>
    <property type="match status" value="1"/>
</dbReference>
<keyword evidence="3" id="KW-1185">Reference proteome</keyword>
<dbReference type="InterPro" id="IPR000801">
    <property type="entry name" value="Esterase-like"/>
</dbReference>
<dbReference type="InterPro" id="IPR029058">
    <property type="entry name" value="AB_hydrolase_fold"/>
</dbReference>
<feature type="signal peptide" evidence="1">
    <location>
        <begin position="1"/>
        <end position="18"/>
    </location>
</feature>
<comment type="caution">
    <text evidence="2">The sequence shown here is derived from an EMBL/GenBank/DDBJ whole genome shotgun (WGS) entry which is preliminary data.</text>
</comment>
<dbReference type="Proteomes" id="UP000239590">
    <property type="component" value="Unassembled WGS sequence"/>
</dbReference>
<dbReference type="GO" id="GO:0016747">
    <property type="term" value="F:acyltransferase activity, transferring groups other than amino-acyl groups"/>
    <property type="evidence" value="ECO:0007669"/>
    <property type="project" value="TreeGrafter"/>
</dbReference>
<evidence type="ECO:0000256" key="1">
    <source>
        <dbReference type="SAM" id="SignalP"/>
    </source>
</evidence>
<dbReference type="OrthoDB" id="9803578at2"/>
<feature type="chain" id="PRO_5015783101" evidence="1">
    <location>
        <begin position="19"/>
        <end position="289"/>
    </location>
</feature>
<organism evidence="2 3">
    <name type="scientific">Siphonobacter curvatus</name>
    <dbReference type="NCBI Taxonomy" id="2094562"/>
    <lineage>
        <taxon>Bacteria</taxon>
        <taxon>Pseudomonadati</taxon>
        <taxon>Bacteroidota</taxon>
        <taxon>Cytophagia</taxon>
        <taxon>Cytophagales</taxon>
        <taxon>Cytophagaceae</taxon>
        <taxon>Siphonobacter</taxon>
    </lineage>
</organism>
<evidence type="ECO:0000313" key="3">
    <source>
        <dbReference type="Proteomes" id="UP000239590"/>
    </source>
</evidence>
<evidence type="ECO:0000313" key="2">
    <source>
        <dbReference type="EMBL" id="PQA55611.1"/>
    </source>
</evidence>
<name>A0A2S7IHX6_9BACT</name>
<gene>
    <name evidence="2" type="ORF">C5O19_19545</name>
</gene>
<dbReference type="EMBL" id="PTRA01000004">
    <property type="protein sequence ID" value="PQA55611.1"/>
    <property type="molecule type" value="Genomic_DNA"/>
</dbReference>
<dbReference type="Pfam" id="PF00756">
    <property type="entry name" value="Esterase"/>
    <property type="match status" value="1"/>
</dbReference>
<dbReference type="Gene3D" id="3.40.50.1820">
    <property type="entry name" value="alpha/beta hydrolase"/>
    <property type="match status" value="1"/>
</dbReference>
<dbReference type="SUPFAM" id="SSF53474">
    <property type="entry name" value="alpha/beta-Hydrolases"/>
    <property type="match status" value="1"/>
</dbReference>
<proteinExistence type="predicted"/>
<dbReference type="PANTHER" id="PTHR48098">
    <property type="entry name" value="ENTEROCHELIN ESTERASE-RELATED"/>
    <property type="match status" value="1"/>
</dbReference>
<dbReference type="AlphaFoldDB" id="A0A2S7IHX6"/>
<keyword evidence="1" id="KW-0732">Signal</keyword>
<dbReference type="RefSeq" id="WP_104715072.1">
    <property type="nucleotide sequence ID" value="NZ_PTRA01000004.1"/>
</dbReference>
<dbReference type="InterPro" id="IPR050583">
    <property type="entry name" value="Mycobacterial_A85_antigen"/>
</dbReference>
<accession>A0A2S7IHX6</accession>
<sequence>MKKLLVLLFLSLSIQSYAQRGSLRESLSLSSTTLGRPVQYSLFLPKGYEAGSRKYPVLYLLHGFGDDETGWTQMGDVETIASQAMASGQVPPMIIVMPDAGKSWYVNSADGKNRYEDFFVNELIPHIDSSYRTRTSKQFRAIAGLSMGGYGTLLLASKHTELFSAAAPLSAAVFTDAEVVAMPEADWKRRFTNVYPTQQKGKERLSKDWNQNSIFKILETTSPDALKSVRFYVDCGDDDHLIKGNMSLHAAMLDRNIPHQFRVRDGGHTWIYWRTALPEVLNFVSQGFH</sequence>